<sequence length="256" mass="27516">MHLKCVNWPFHLNCSSFNSKLLIIGTKEISPGIRWQVIRASPYNAIEAASPSAGDPCVLQTVRLLLQSHVRHSKQAAGPNRSQGINAEPLQSMAAEESVCQQHFGVRAPCTEHRIRMLNEPHNKGSLRMRGWEDRSYGEEEPEVTLKDTPKRAPSSVGWNISVVELPTDRKLSSSSLETPWAVPRSWSASLVPALLVAPAVRLSAAPPGSSMGKQVPSIRFPGPGSAASSPSSSSPLSVLVPFPVSGAQAHARSVA</sequence>
<protein>
    <submittedName>
        <fullName evidence="2">Uncharacterized protein</fullName>
    </submittedName>
</protein>
<feature type="compositionally biased region" description="Low complexity" evidence="1">
    <location>
        <begin position="221"/>
        <end position="237"/>
    </location>
</feature>
<reference evidence="2 3" key="1">
    <citation type="submission" date="2019-03" db="EMBL/GenBank/DDBJ databases">
        <title>First draft genome of Liparis tanakae, snailfish: a comprehensive survey of snailfish specific genes.</title>
        <authorList>
            <person name="Kim W."/>
            <person name="Song I."/>
            <person name="Jeong J.-H."/>
            <person name="Kim D."/>
            <person name="Kim S."/>
            <person name="Ryu S."/>
            <person name="Song J.Y."/>
            <person name="Lee S.K."/>
        </authorList>
    </citation>
    <scope>NUCLEOTIDE SEQUENCE [LARGE SCALE GENOMIC DNA]</scope>
    <source>
        <tissue evidence="2">Muscle</tissue>
    </source>
</reference>
<evidence type="ECO:0000313" key="2">
    <source>
        <dbReference type="EMBL" id="TNN70162.1"/>
    </source>
</evidence>
<keyword evidence="3" id="KW-1185">Reference proteome</keyword>
<accession>A0A4Z2HYY9</accession>
<organism evidence="2 3">
    <name type="scientific">Liparis tanakae</name>
    <name type="common">Tanaka's snailfish</name>
    <dbReference type="NCBI Taxonomy" id="230148"/>
    <lineage>
        <taxon>Eukaryota</taxon>
        <taxon>Metazoa</taxon>
        <taxon>Chordata</taxon>
        <taxon>Craniata</taxon>
        <taxon>Vertebrata</taxon>
        <taxon>Euteleostomi</taxon>
        <taxon>Actinopterygii</taxon>
        <taxon>Neopterygii</taxon>
        <taxon>Teleostei</taxon>
        <taxon>Neoteleostei</taxon>
        <taxon>Acanthomorphata</taxon>
        <taxon>Eupercaria</taxon>
        <taxon>Perciformes</taxon>
        <taxon>Cottioidei</taxon>
        <taxon>Cottales</taxon>
        <taxon>Liparidae</taxon>
        <taxon>Liparis</taxon>
    </lineage>
</organism>
<feature type="region of interest" description="Disordered" evidence="1">
    <location>
        <begin position="206"/>
        <end position="237"/>
    </location>
</feature>
<evidence type="ECO:0000256" key="1">
    <source>
        <dbReference type="SAM" id="MobiDB-lite"/>
    </source>
</evidence>
<name>A0A4Z2HYY9_9TELE</name>
<gene>
    <name evidence="2" type="ORF">EYF80_019663</name>
</gene>
<evidence type="ECO:0000313" key="3">
    <source>
        <dbReference type="Proteomes" id="UP000314294"/>
    </source>
</evidence>
<proteinExistence type="predicted"/>
<comment type="caution">
    <text evidence="2">The sequence shown here is derived from an EMBL/GenBank/DDBJ whole genome shotgun (WGS) entry which is preliminary data.</text>
</comment>
<dbReference type="Proteomes" id="UP000314294">
    <property type="component" value="Unassembled WGS sequence"/>
</dbReference>
<dbReference type="EMBL" id="SRLO01000167">
    <property type="protein sequence ID" value="TNN70162.1"/>
    <property type="molecule type" value="Genomic_DNA"/>
</dbReference>
<dbReference type="AlphaFoldDB" id="A0A4Z2HYY9"/>